<evidence type="ECO:0000256" key="2">
    <source>
        <dbReference type="PROSITE-ProRule" id="PRU00504"/>
    </source>
</evidence>
<dbReference type="SUPFAM" id="SSF101898">
    <property type="entry name" value="NHL repeat"/>
    <property type="match status" value="1"/>
</dbReference>
<gene>
    <name evidence="3" type="ORF">AB0H72_27160</name>
</gene>
<protein>
    <recommendedName>
        <fullName evidence="5">NHL repeat-containing protein</fullName>
    </recommendedName>
</protein>
<dbReference type="InterPro" id="IPR011042">
    <property type="entry name" value="6-blade_b-propeller_TolB-like"/>
</dbReference>
<evidence type="ECO:0008006" key="5">
    <source>
        <dbReference type="Google" id="ProtNLM"/>
    </source>
</evidence>
<organism evidence="3 4">
    <name type="scientific">Nocardia fusca</name>
    <dbReference type="NCBI Taxonomy" id="941183"/>
    <lineage>
        <taxon>Bacteria</taxon>
        <taxon>Bacillati</taxon>
        <taxon>Actinomycetota</taxon>
        <taxon>Actinomycetes</taxon>
        <taxon>Mycobacteriales</taxon>
        <taxon>Nocardiaceae</taxon>
        <taxon>Nocardia</taxon>
    </lineage>
</organism>
<proteinExistence type="predicted"/>
<name>A0ABV3FF93_9NOCA</name>
<evidence type="ECO:0000256" key="1">
    <source>
        <dbReference type="ARBA" id="ARBA00022737"/>
    </source>
</evidence>
<dbReference type="EMBL" id="JBFAIH010000019">
    <property type="protein sequence ID" value="MEV0366384.1"/>
    <property type="molecule type" value="Genomic_DNA"/>
</dbReference>
<evidence type="ECO:0000313" key="3">
    <source>
        <dbReference type="EMBL" id="MEV0366384.1"/>
    </source>
</evidence>
<dbReference type="PROSITE" id="PS51125">
    <property type="entry name" value="NHL"/>
    <property type="match status" value="1"/>
</dbReference>
<dbReference type="Proteomes" id="UP001551658">
    <property type="component" value="Unassembled WGS sequence"/>
</dbReference>
<keyword evidence="4" id="KW-1185">Reference proteome</keyword>
<evidence type="ECO:0000313" key="4">
    <source>
        <dbReference type="Proteomes" id="UP001551658"/>
    </source>
</evidence>
<dbReference type="InterPro" id="IPR001258">
    <property type="entry name" value="NHL_repeat"/>
</dbReference>
<comment type="caution">
    <text evidence="3">The sequence shown here is derived from an EMBL/GenBank/DDBJ whole genome shotgun (WGS) entry which is preliminary data.</text>
</comment>
<reference evidence="3 4" key="1">
    <citation type="submission" date="2024-06" db="EMBL/GenBank/DDBJ databases">
        <title>The Natural Products Discovery Center: Release of the First 8490 Sequenced Strains for Exploring Actinobacteria Biosynthetic Diversity.</title>
        <authorList>
            <person name="Kalkreuter E."/>
            <person name="Kautsar S.A."/>
            <person name="Yang D."/>
            <person name="Bader C.D."/>
            <person name="Teijaro C.N."/>
            <person name="Fluegel L."/>
            <person name="Davis C.M."/>
            <person name="Simpson J.R."/>
            <person name="Lauterbach L."/>
            <person name="Steele A.D."/>
            <person name="Gui C."/>
            <person name="Meng S."/>
            <person name="Li G."/>
            <person name="Viehrig K."/>
            <person name="Ye F."/>
            <person name="Su P."/>
            <person name="Kiefer A.F."/>
            <person name="Nichols A."/>
            <person name="Cepeda A.J."/>
            <person name="Yan W."/>
            <person name="Fan B."/>
            <person name="Jiang Y."/>
            <person name="Adhikari A."/>
            <person name="Zheng C.-J."/>
            <person name="Schuster L."/>
            <person name="Cowan T.M."/>
            <person name="Smanski M.J."/>
            <person name="Chevrette M.G."/>
            <person name="De Carvalho L.P.S."/>
            <person name="Shen B."/>
        </authorList>
    </citation>
    <scope>NUCLEOTIDE SEQUENCE [LARGE SCALE GENOMIC DNA]</scope>
    <source>
        <strain evidence="3 4">NPDC050671</strain>
    </source>
</reference>
<accession>A0ABV3FF93</accession>
<dbReference type="Pfam" id="PF01436">
    <property type="entry name" value="NHL"/>
    <property type="match status" value="2"/>
</dbReference>
<sequence length="77" mass="7742">MRSPYDVAVDTGGNLCIADSGNNRVRKVDTNGVITTIAEGSGISGDGAHPLNEPGAVAIGADGRLYIADSGNSRVLA</sequence>
<feature type="repeat" description="NHL" evidence="2">
    <location>
        <begin position="1"/>
        <end position="31"/>
    </location>
</feature>
<keyword evidence="1" id="KW-0677">Repeat</keyword>
<dbReference type="Gene3D" id="2.120.10.30">
    <property type="entry name" value="TolB, C-terminal domain"/>
    <property type="match status" value="1"/>
</dbReference>